<keyword evidence="3" id="KW-1185">Reference proteome</keyword>
<dbReference type="GeneID" id="54992079"/>
<dbReference type="KEGG" id="vg:54992079"/>
<evidence type="ECO:0000313" key="3">
    <source>
        <dbReference type="Proteomes" id="UP000246630"/>
    </source>
</evidence>
<evidence type="ECO:0000256" key="1">
    <source>
        <dbReference type="SAM" id="Phobius"/>
    </source>
</evidence>
<keyword evidence="1" id="KW-1133">Transmembrane helix</keyword>
<name>A0A2U8UJB0_9CAUD</name>
<reference evidence="2 3" key="1">
    <citation type="submission" date="2018-03" db="EMBL/GenBank/DDBJ databases">
        <authorList>
            <person name="Stanton A.-C.J."/>
            <person name="Garlena R.A."/>
            <person name="Russell D.A."/>
            <person name="Pope W.H."/>
            <person name="Jacobs-Sera D."/>
            <person name="Hatfull G.F."/>
        </authorList>
    </citation>
    <scope>NUCLEOTIDE SEQUENCE [LARGE SCALE GENOMIC DNA]</scope>
</reference>
<dbReference type="RefSeq" id="YP_009801561.1">
    <property type="nucleotide sequence ID" value="NC_047973.1"/>
</dbReference>
<accession>A0A2U8UJB0</accession>
<organism evidence="2 3">
    <name type="scientific">Microbacterium phage Hyperion</name>
    <dbReference type="NCBI Taxonomy" id="2182354"/>
    <lineage>
        <taxon>Viruses</taxon>
        <taxon>Duplodnaviria</taxon>
        <taxon>Heunggongvirae</taxon>
        <taxon>Uroviricota</taxon>
        <taxon>Caudoviricetes</taxon>
        <taxon>Squashvirus</taxon>
        <taxon>Squashvirus hyperion</taxon>
    </lineage>
</organism>
<feature type="transmembrane region" description="Helical" evidence="1">
    <location>
        <begin position="84"/>
        <end position="107"/>
    </location>
</feature>
<keyword evidence="1" id="KW-0812">Transmembrane</keyword>
<protein>
    <recommendedName>
        <fullName evidence="4">DUF1360 domain-containing protein</fullName>
    </recommendedName>
</protein>
<evidence type="ECO:0000313" key="2">
    <source>
        <dbReference type="EMBL" id="AWN03536.1"/>
    </source>
</evidence>
<evidence type="ECO:0008006" key="4">
    <source>
        <dbReference type="Google" id="ProtNLM"/>
    </source>
</evidence>
<feature type="transmembrane region" description="Helical" evidence="1">
    <location>
        <begin position="12"/>
        <end position="35"/>
    </location>
</feature>
<dbReference type="Proteomes" id="UP000246630">
    <property type="component" value="Segment"/>
</dbReference>
<feature type="transmembrane region" description="Helical" evidence="1">
    <location>
        <begin position="56"/>
        <end position="78"/>
    </location>
</feature>
<proteinExistence type="predicted"/>
<gene>
    <name evidence="2" type="primary">19</name>
    <name evidence="2" type="ORF">PBI_HYPERION_19</name>
</gene>
<dbReference type="EMBL" id="MH153803">
    <property type="protein sequence ID" value="AWN03536.1"/>
    <property type="molecule type" value="Genomic_DNA"/>
</dbReference>
<keyword evidence="1" id="KW-0472">Membrane</keyword>
<sequence>MIDVTWENLPILLLTLAVAVLGVGRFTRVVVYDTFPPAAWWRQKWTDWTDGTGWQLLFSCWWCFSFWATLACIGWYIGGLYVLWLAWAWWIFWGGLAISYVATMIIVRDTPPED</sequence>